<dbReference type="InterPro" id="IPR011009">
    <property type="entry name" value="Kinase-like_dom_sf"/>
</dbReference>
<dbReference type="InterPro" id="IPR017441">
    <property type="entry name" value="Protein_kinase_ATP_BS"/>
</dbReference>
<sequence>MKDFSYEELEEATENFSDSRIIGKGSHGKVYKGILKDGKMVAIKKQSLGLEKLQDNSKLQNEAHILSSLSNYTNPFIINLFGTTSFINLDKSPLIIVIEYMQNGTLHELLHGKEETPSSPPPPPWPHRAQMIIQTGKAIQSLHEETEHAIIHRDIKSSNILFDENWNAKLADFGLAVALNKTNEDNHHMPAGTMGYLDPCYTKPRKLGKKTDVFSFGVLILEIISGRKVIDVSKTPSWIVDWALNLIQQGRENEVIDTRIISDKKYSNMVGTIKHFLNIAARCCVCSKIEVRPSIEEVVMEMEMMTINNSLDYVKSSSIRFGNNVLVNLLRSFVVLRNRKKKNICTSSAIFDASINHVDKSSGEKLLVREVLADITLK</sequence>
<evidence type="ECO:0000256" key="5">
    <source>
        <dbReference type="PROSITE-ProRule" id="PRU10141"/>
    </source>
</evidence>
<keyword evidence="3" id="KW-0418">Kinase</keyword>
<dbReference type="Pfam" id="PF00069">
    <property type="entry name" value="Pkinase"/>
    <property type="match status" value="1"/>
</dbReference>
<protein>
    <recommendedName>
        <fullName evidence="7">Protein kinase domain-containing protein</fullName>
    </recommendedName>
</protein>
<reference evidence="8 9" key="1">
    <citation type="submission" date="2024-01" db="EMBL/GenBank/DDBJ databases">
        <title>The complete chloroplast genome sequence of Lithospermum erythrorhizon: insights into the phylogenetic relationship among Boraginaceae species and the maternal lineages of purple gromwells.</title>
        <authorList>
            <person name="Okada T."/>
            <person name="Watanabe K."/>
        </authorList>
    </citation>
    <scope>NUCLEOTIDE SEQUENCE [LARGE SCALE GENOMIC DNA]</scope>
</reference>
<dbReference type="Gene3D" id="1.10.510.10">
    <property type="entry name" value="Transferase(Phosphotransferase) domain 1"/>
    <property type="match status" value="1"/>
</dbReference>
<dbReference type="GO" id="GO:0005524">
    <property type="term" value="F:ATP binding"/>
    <property type="evidence" value="ECO:0007669"/>
    <property type="project" value="UniProtKB-UniRule"/>
</dbReference>
<name>A0AAV3R081_LITER</name>
<dbReference type="PROSITE" id="PS00107">
    <property type="entry name" value="PROTEIN_KINASE_ATP"/>
    <property type="match status" value="1"/>
</dbReference>
<dbReference type="SMART" id="SM00220">
    <property type="entry name" value="S_TKc"/>
    <property type="match status" value="1"/>
</dbReference>
<evidence type="ECO:0000256" key="2">
    <source>
        <dbReference type="ARBA" id="ARBA00022741"/>
    </source>
</evidence>
<dbReference type="Gene3D" id="3.30.200.20">
    <property type="entry name" value="Phosphorylase Kinase, domain 1"/>
    <property type="match status" value="1"/>
</dbReference>
<evidence type="ECO:0000256" key="1">
    <source>
        <dbReference type="ARBA" id="ARBA00022679"/>
    </source>
</evidence>
<evidence type="ECO:0000256" key="6">
    <source>
        <dbReference type="RuleBase" id="RU000304"/>
    </source>
</evidence>
<evidence type="ECO:0000313" key="9">
    <source>
        <dbReference type="Proteomes" id="UP001454036"/>
    </source>
</evidence>
<dbReference type="AlphaFoldDB" id="A0AAV3R081"/>
<dbReference type="PANTHER" id="PTHR46146">
    <property type="entry name" value="SERINE/THREONINE-PROTEIN KINASE-LIKE PROTEIN CCR4"/>
    <property type="match status" value="1"/>
</dbReference>
<keyword evidence="9" id="KW-1185">Reference proteome</keyword>
<evidence type="ECO:0000256" key="4">
    <source>
        <dbReference type="ARBA" id="ARBA00022840"/>
    </source>
</evidence>
<keyword evidence="6" id="KW-0723">Serine/threonine-protein kinase</keyword>
<dbReference type="EMBL" id="BAABME010006966">
    <property type="protein sequence ID" value="GAA0169759.1"/>
    <property type="molecule type" value="Genomic_DNA"/>
</dbReference>
<keyword evidence="1" id="KW-0808">Transferase</keyword>
<organism evidence="8 9">
    <name type="scientific">Lithospermum erythrorhizon</name>
    <name type="common">Purple gromwell</name>
    <name type="synonym">Lithospermum officinale var. erythrorhizon</name>
    <dbReference type="NCBI Taxonomy" id="34254"/>
    <lineage>
        <taxon>Eukaryota</taxon>
        <taxon>Viridiplantae</taxon>
        <taxon>Streptophyta</taxon>
        <taxon>Embryophyta</taxon>
        <taxon>Tracheophyta</taxon>
        <taxon>Spermatophyta</taxon>
        <taxon>Magnoliopsida</taxon>
        <taxon>eudicotyledons</taxon>
        <taxon>Gunneridae</taxon>
        <taxon>Pentapetalae</taxon>
        <taxon>asterids</taxon>
        <taxon>lamiids</taxon>
        <taxon>Boraginales</taxon>
        <taxon>Boraginaceae</taxon>
        <taxon>Boraginoideae</taxon>
        <taxon>Lithospermeae</taxon>
        <taxon>Lithospermum</taxon>
    </lineage>
</organism>
<comment type="caution">
    <text evidence="8">The sequence shown here is derived from an EMBL/GenBank/DDBJ whole genome shotgun (WGS) entry which is preliminary data.</text>
</comment>
<dbReference type="Proteomes" id="UP001454036">
    <property type="component" value="Unassembled WGS sequence"/>
</dbReference>
<dbReference type="PROSITE" id="PS50011">
    <property type="entry name" value="PROTEIN_KINASE_DOM"/>
    <property type="match status" value="1"/>
</dbReference>
<dbReference type="InterPro" id="IPR000719">
    <property type="entry name" value="Prot_kinase_dom"/>
</dbReference>
<evidence type="ECO:0000259" key="7">
    <source>
        <dbReference type="PROSITE" id="PS50011"/>
    </source>
</evidence>
<evidence type="ECO:0000256" key="3">
    <source>
        <dbReference type="ARBA" id="ARBA00022777"/>
    </source>
</evidence>
<comment type="similarity">
    <text evidence="6">Belongs to the protein kinase superfamily.</text>
</comment>
<gene>
    <name evidence="8" type="ORF">LIER_24167</name>
</gene>
<keyword evidence="2 5" id="KW-0547">Nucleotide-binding</keyword>
<evidence type="ECO:0000313" key="8">
    <source>
        <dbReference type="EMBL" id="GAA0169759.1"/>
    </source>
</evidence>
<feature type="domain" description="Protein kinase" evidence="7">
    <location>
        <begin position="16"/>
        <end position="305"/>
    </location>
</feature>
<keyword evidence="4 5" id="KW-0067">ATP-binding</keyword>
<dbReference type="PROSITE" id="PS00108">
    <property type="entry name" value="PROTEIN_KINASE_ST"/>
    <property type="match status" value="1"/>
</dbReference>
<accession>A0AAV3R081</accession>
<dbReference type="SUPFAM" id="SSF56112">
    <property type="entry name" value="Protein kinase-like (PK-like)"/>
    <property type="match status" value="1"/>
</dbReference>
<proteinExistence type="inferred from homology"/>
<dbReference type="InterPro" id="IPR008271">
    <property type="entry name" value="Ser/Thr_kinase_AS"/>
</dbReference>
<dbReference type="PANTHER" id="PTHR46146:SF23">
    <property type="entry name" value="PROTEIN KINASE DOMAIN-CONTAINING PROTEIN"/>
    <property type="match status" value="1"/>
</dbReference>
<dbReference type="GO" id="GO:0004674">
    <property type="term" value="F:protein serine/threonine kinase activity"/>
    <property type="evidence" value="ECO:0007669"/>
    <property type="project" value="UniProtKB-KW"/>
</dbReference>
<feature type="binding site" evidence="5">
    <location>
        <position position="45"/>
    </location>
    <ligand>
        <name>ATP</name>
        <dbReference type="ChEBI" id="CHEBI:30616"/>
    </ligand>
</feature>